<sequence>MVIRRKIRQLLQDQRGIAAVEFALILPFLILLFLGGFELSRFLLINQKVDKSVYAVADIVSQQTSVTNAQLGQIILAASEIMRPQPIGNKGRIILTSVYKNGSNAPVVQWQYAGGGTLNRESKIGKVGKPATLPGGLTLNDKDNVIISEFYYEVTPLFTGSAMLPSSLYKFALFKPRLGLLTTPPS</sequence>
<protein>
    <submittedName>
        <fullName evidence="3">Pilus assembly protein</fullName>
    </submittedName>
</protein>
<dbReference type="InterPro" id="IPR012495">
    <property type="entry name" value="TadE-like_dom"/>
</dbReference>
<organism evidence="3 4">
    <name type="scientific">Govanella unica</name>
    <dbReference type="NCBI Taxonomy" id="2975056"/>
    <lineage>
        <taxon>Bacteria</taxon>
        <taxon>Pseudomonadati</taxon>
        <taxon>Pseudomonadota</taxon>
        <taxon>Alphaproteobacteria</taxon>
        <taxon>Emcibacterales</taxon>
        <taxon>Govanellaceae</taxon>
        <taxon>Govanella</taxon>
    </lineage>
</organism>
<comment type="caution">
    <text evidence="3">The sequence shown here is derived from an EMBL/GenBank/DDBJ whole genome shotgun (WGS) entry which is preliminary data.</text>
</comment>
<evidence type="ECO:0000313" key="4">
    <source>
        <dbReference type="Proteomes" id="UP001141619"/>
    </source>
</evidence>
<evidence type="ECO:0000256" key="1">
    <source>
        <dbReference type="SAM" id="Phobius"/>
    </source>
</evidence>
<dbReference type="EMBL" id="JANWOI010000003">
    <property type="protein sequence ID" value="MDA5193917.1"/>
    <property type="molecule type" value="Genomic_DNA"/>
</dbReference>
<dbReference type="Pfam" id="PF07811">
    <property type="entry name" value="TadE"/>
    <property type="match status" value="1"/>
</dbReference>
<feature type="domain" description="TadE-like" evidence="2">
    <location>
        <begin position="16"/>
        <end position="57"/>
    </location>
</feature>
<evidence type="ECO:0000313" key="3">
    <source>
        <dbReference type="EMBL" id="MDA5193917.1"/>
    </source>
</evidence>
<keyword evidence="1" id="KW-1133">Transmembrane helix</keyword>
<dbReference type="RefSeq" id="WP_274943624.1">
    <property type="nucleotide sequence ID" value="NZ_JANWOI010000003.1"/>
</dbReference>
<gene>
    <name evidence="3" type="ORF">NYP16_08135</name>
</gene>
<proteinExistence type="predicted"/>
<dbReference type="AlphaFoldDB" id="A0A9X3TYA9"/>
<reference evidence="3" key="2">
    <citation type="journal article" date="2023" name="Syst. Appl. Microbiol.">
        <title>Govania unica gen. nov., sp. nov., a rare biosphere bacterium that represents a novel family in the class Alphaproteobacteria.</title>
        <authorList>
            <person name="Vandamme P."/>
            <person name="Peeters C."/>
            <person name="Hettiarachchi A."/>
            <person name="Cnockaert M."/>
            <person name="Carlier A."/>
        </authorList>
    </citation>
    <scope>NUCLEOTIDE SEQUENCE</scope>
    <source>
        <strain evidence="3">LMG 31809</strain>
    </source>
</reference>
<keyword evidence="1" id="KW-0472">Membrane</keyword>
<keyword evidence="1" id="KW-0812">Transmembrane</keyword>
<accession>A0A9X3TYA9</accession>
<reference evidence="3" key="1">
    <citation type="submission" date="2022-08" db="EMBL/GenBank/DDBJ databases">
        <authorList>
            <person name="Vandamme P."/>
            <person name="Hettiarachchi A."/>
            <person name="Peeters C."/>
            <person name="Cnockaert M."/>
            <person name="Carlier A."/>
        </authorList>
    </citation>
    <scope>NUCLEOTIDE SEQUENCE</scope>
    <source>
        <strain evidence="3">LMG 31809</strain>
    </source>
</reference>
<keyword evidence="4" id="KW-1185">Reference proteome</keyword>
<dbReference type="Proteomes" id="UP001141619">
    <property type="component" value="Unassembled WGS sequence"/>
</dbReference>
<feature type="transmembrane region" description="Helical" evidence="1">
    <location>
        <begin position="16"/>
        <end position="37"/>
    </location>
</feature>
<evidence type="ECO:0000259" key="2">
    <source>
        <dbReference type="Pfam" id="PF07811"/>
    </source>
</evidence>
<name>A0A9X3TYA9_9PROT</name>